<evidence type="ECO:0000259" key="2">
    <source>
        <dbReference type="PROSITE" id="PS51352"/>
    </source>
</evidence>
<evidence type="ECO:0000313" key="3">
    <source>
        <dbReference type="EMBL" id="AXF54926.1"/>
    </source>
</evidence>
<dbReference type="PANTHER" id="PTHR42852">
    <property type="entry name" value="THIOL:DISULFIDE INTERCHANGE PROTEIN DSBE"/>
    <property type="match status" value="1"/>
</dbReference>
<dbReference type="EMBL" id="CP031092">
    <property type="protein sequence ID" value="AXF54926.1"/>
    <property type="molecule type" value="Genomic_DNA"/>
</dbReference>
<sequence length="153" mass="17507">MKQAPAFSVYDPFKDKEITNETYKGRPLVLTFWTSWCPDSHRDLQKKEVLYTQTGNVSFAMLNVNVTGRERAHQAGQKYARAHEMKIPMAEDRGTDVYERYQCQGVPTTVLITPDGKIAEQFGDNTPFEEIMKHFPSFLQEPSIRKETGKGGE</sequence>
<dbReference type="KEGG" id="rue:DT065_02100"/>
<dbReference type="InterPro" id="IPR050553">
    <property type="entry name" value="Thioredoxin_ResA/DsbE_sf"/>
</dbReference>
<dbReference type="RefSeq" id="WP_114370442.1">
    <property type="nucleotide sequence ID" value="NZ_CP031092.1"/>
</dbReference>
<dbReference type="PANTHER" id="PTHR42852:SF13">
    <property type="entry name" value="PROTEIN DIPZ"/>
    <property type="match status" value="1"/>
</dbReference>
<dbReference type="GO" id="GO:0016209">
    <property type="term" value="F:antioxidant activity"/>
    <property type="evidence" value="ECO:0007669"/>
    <property type="project" value="InterPro"/>
</dbReference>
<dbReference type="InterPro" id="IPR036249">
    <property type="entry name" value="Thioredoxin-like_sf"/>
</dbReference>
<dbReference type="SUPFAM" id="SSF52833">
    <property type="entry name" value="Thioredoxin-like"/>
    <property type="match status" value="1"/>
</dbReference>
<dbReference type="Proteomes" id="UP000252100">
    <property type="component" value="Chromosome"/>
</dbReference>
<evidence type="ECO:0000313" key="4">
    <source>
        <dbReference type="Proteomes" id="UP000252100"/>
    </source>
</evidence>
<evidence type="ECO:0000256" key="1">
    <source>
        <dbReference type="ARBA" id="ARBA00023157"/>
    </source>
</evidence>
<gene>
    <name evidence="3" type="ORF">DT065_02100</name>
</gene>
<dbReference type="CDD" id="cd02966">
    <property type="entry name" value="TlpA_like_family"/>
    <property type="match status" value="1"/>
</dbReference>
<feature type="domain" description="Thioredoxin" evidence="2">
    <location>
        <begin position="1"/>
        <end position="140"/>
    </location>
</feature>
<dbReference type="Pfam" id="PF00578">
    <property type="entry name" value="AhpC-TSA"/>
    <property type="match status" value="1"/>
</dbReference>
<reference evidence="3 4" key="1">
    <citation type="journal article" date="2018" name="J. Microbiol.">
        <title>Salicibibacter kimchii gen. nov., sp. nov., a moderately halophilic and alkalitolerant bacterium in the family Bacillaceae, isolated from kimchi.</title>
        <authorList>
            <person name="Jang J.Y."/>
            <person name="Oh Y.J."/>
            <person name="Lim S.K."/>
            <person name="Park H.K."/>
            <person name="Lee C."/>
            <person name="Kim J.Y."/>
            <person name="Lee M.A."/>
            <person name="Choi H.J."/>
        </authorList>
    </citation>
    <scope>NUCLEOTIDE SEQUENCE [LARGE SCALE GENOMIC DNA]</scope>
    <source>
        <strain evidence="3 4">NKC1-1</strain>
    </source>
</reference>
<accession>A0A345BVE5</accession>
<dbReference type="Gene3D" id="3.40.30.10">
    <property type="entry name" value="Glutaredoxin"/>
    <property type="match status" value="1"/>
</dbReference>
<proteinExistence type="predicted"/>
<keyword evidence="1" id="KW-1015">Disulfide bond</keyword>
<dbReference type="GO" id="GO:0016491">
    <property type="term" value="F:oxidoreductase activity"/>
    <property type="evidence" value="ECO:0007669"/>
    <property type="project" value="InterPro"/>
</dbReference>
<dbReference type="PROSITE" id="PS51352">
    <property type="entry name" value="THIOREDOXIN_2"/>
    <property type="match status" value="1"/>
</dbReference>
<dbReference type="OrthoDB" id="25753at2"/>
<keyword evidence="4" id="KW-1185">Reference proteome</keyword>
<organism evidence="3 4">
    <name type="scientific">Salicibibacter kimchii</name>
    <dbReference type="NCBI Taxonomy" id="2099786"/>
    <lineage>
        <taxon>Bacteria</taxon>
        <taxon>Bacillati</taxon>
        <taxon>Bacillota</taxon>
        <taxon>Bacilli</taxon>
        <taxon>Bacillales</taxon>
        <taxon>Bacillaceae</taxon>
        <taxon>Salicibibacter</taxon>
    </lineage>
</organism>
<name>A0A345BVE5_9BACI</name>
<dbReference type="InterPro" id="IPR013766">
    <property type="entry name" value="Thioredoxin_domain"/>
</dbReference>
<protein>
    <submittedName>
        <fullName evidence="3">TlpA family protein disulfide reductase</fullName>
    </submittedName>
</protein>
<dbReference type="AlphaFoldDB" id="A0A345BVE5"/>
<dbReference type="InterPro" id="IPR000866">
    <property type="entry name" value="AhpC/TSA"/>
</dbReference>